<dbReference type="EMBL" id="SSHH01000002">
    <property type="protein sequence ID" value="TIX50239.1"/>
    <property type="molecule type" value="Genomic_DNA"/>
</dbReference>
<evidence type="ECO:0000256" key="6">
    <source>
        <dbReference type="PIRSR" id="PIRSR000138-1"/>
    </source>
</evidence>
<feature type="binding site" evidence="7">
    <location>
        <position position="291"/>
    </location>
    <ligand>
        <name>glyoxylate</name>
        <dbReference type="ChEBI" id="CHEBI:36655"/>
    </ligand>
</feature>
<dbReference type="InterPro" id="IPR037396">
    <property type="entry name" value="FMN_HAD"/>
</dbReference>
<feature type="binding site" evidence="7">
    <location>
        <position position="288"/>
    </location>
    <ligand>
        <name>glyoxylate</name>
        <dbReference type="ChEBI" id="CHEBI:36655"/>
    </ligand>
</feature>
<dbReference type="GO" id="GO:0016614">
    <property type="term" value="F:oxidoreductase activity, acting on CH-OH group of donors"/>
    <property type="evidence" value="ECO:0007669"/>
    <property type="project" value="UniProtKB-ARBA"/>
</dbReference>
<dbReference type="RefSeq" id="WP_136693259.1">
    <property type="nucleotide sequence ID" value="NZ_SSHH01000002.1"/>
</dbReference>
<protein>
    <submittedName>
        <fullName evidence="9">Alpha-hydroxy-acid oxidizing protein</fullName>
    </submittedName>
</protein>
<feature type="binding site" evidence="7">
    <location>
        <begin position="342"/>
        <end position="343"/>
    </location>
    <ligand>
        <name>FMN</name>
        <dbReference type="ChEBI" id="CHEBI:58210"/>
    </ligand>
</feature>
<feature type="binding site" evidence="7">
    <location>
        <position position="118"/>
    </location>
    <ligand>
        <name>FMN</name>
        <dbReference type="ChEBI" id="CHEBI:58210"/>
    </ligand>
</feature>
<feature type="binding site" evidence="7">
    <location>
        <position position="286"/>
    </location>
    <ligand>
        <name>FMN</name>
        <dbReference type="ChEBI" id="CHEBI:58210"/>
    </ligand>
</feature>
<evidence type="ECO:0000256" key="1">
    <source>
        <dbReference type="ARBA" id="ARBA00001917"/>
    </source>
</evidence>
<comment type="similarity">
    <text evidence="5">Belongs to the FMN-dependent alpha-hydroxy acid dehydrogenase family.</text>
</comment>
<keyword evidence="4" id="KW-0560">Oxidoreductase</keyword>
<feature type="binding site" evidence="7">
    <location>
        <position position="176"/>
    </location>
    <ligand>
        <name>glyoxylate</name>
        <dbReference type="ChEBI" id="CHEBI:36655"/>
    </ligand>
</feature>
<evidence type="ECO:0000256" key="4">
    <source>
        <dbReference type="ARBA" id="ARBA00023002"/>
    </source>
</evidence>
<feature type="binding site" evidence="7">
    <location>
        <begin position="89"/>
        <end position="91"/>
    </location>
    <ligand>
        <name>FMN</name>
        <dbReference type="ChEBI" id="CHEBI:58210"/>
    </ligand>
</feature>
<dbReference type="InterPro" id="IPR000262">
    <property type="entry name" value="FMN-dep_DH"/>
</dbReference>
<dbReference type="GO" id="GO:0010181">
    <property type="term" value="F:FMN binding"/>
    <property type="evidence" value="ECO:0007669"/>
    <property type="project" value="InterPro"/>
</dbReference>
<evidence type="ECO:0000259" key="8">
    <source>
        <dbReference type="PROSITE" id="PS51349"/>
    </source>
</evidence>
<dbReference type="SUPFAM" id="SSF51395">
    <property type="entry name" value="FMN-linked oxidoreductases"/>
    <property type="match status" value="1"/>
</dbReference>
<evidence type="ECO:0000256" key="2">
    <source>
        <dbReference type="ARBA" id="ARBA00022630"/>
    </source>
</evidence>
<feature type="binding site" evidence="7">
    <location>
        <begin position="319"/>
        <end position="323"/>
    </location>
    <ligand>
        <name>FMN</name>
        <dbReference type="ChEBI" id="CHEBI:58210"/>
    </ligand>
</feature>
<dbReference type="FunFam" id="3.20.20.70:FF:000029">
    <property type="entry name" value="L-lactate dehydrogenase"/>
    <property type="match status" value="1"/>
</dbReference>
<dbReference type="InterPro" id="IPR013785">
    <property type="entry name" value="Aldolase_TIM"/>
</dbReference>
<feature type="binding site" evidence="7">
    <location>
        <position position="264"/>
    </location>
    <ligand>
        <name>FMN</name>
        <dbReference type="ChEBI" id="CHEBI:58210"/>
    </ligand>
</feature>
<dbReference type="AlphaFoldDB" id="A0A4T3EZP5"/>
<name>A0A4T3EZP5_9SPHN</name>
<proteinExistence type="inferred from homology"/>
<comment type="cofactor">
    <cofactor evidence="1">
        <name>FMN</name>
        <dbReference type="ChEBI" id="CHEBI:58210"/>
    </cofactor>
</comment>
<keyword evidence="2 7" id="KW-0285">Flavoprotein</keyword>
<feature type="binding site" evidence="7">
    <location>
        <position position="167"/>
    </location>
    <ligand>
        <name>glyoxylate</name>
        <dbReference type="ChEBI" id="CHEBI:36655"/>
    </ligand>
</feature>
<evidence type="ECO:0000256" key="7">
    <source>
        <dbReference type="PIRSR" id="PIRSR000138-2"/>
    </source>
</evidence>
<feature type="binding site" evidence="7">
    <location>
        <position position="36"/>
    </location>
    <ligand>
        <name>glyoxylate</name>
        <dbReference type="ChEBI" id="CHEBI:36655"/>
    </ligand>
</feature>
<evidence type="ECO:0000313" key="10">
    <source>
        <dbReference type="Proteomes" id="UP000309389"/>
    </source>
</evidence>
<dbReference type="Gene3D" id="3.20.20.70">
    <property type="entry name" value="Aldolase class I"/>
    <property type="match status" value="1"/>
</dbReference>
<feature type="binding site" evidence="7">
    <location>
        <position position="141"/>
    </location>
    <ligand>
        <name>glyoxylate</name>
        <dbReference type="ChEBI" id="CHEBI:36655"/>
    </ligand>
</feature>
<dbReference type="PROSITE" id="PS51349">
    <property type="entry name" value="FMN_HYDROXY_ACID_DH_2"/>
    <property type="match status" value="1"/>
</dbReference>
<reference evidence="9 10" key="1">
    <citation type="submission" date="2019-04" db="EMBL/GenBank/DDBJ databases">
        <title>Altererythrobacter aquimixticola sp. nov., isolated from sediment of junction between the ocean and a freshwater spring.</title>
        <authorList>
            <person name="Yoon J.-H."/>
        </authorList>
    </citation>
    <scope>NUCLEOTIDE SEQUENCE [LARGE SCALE GENOMIC DNA]</scope>
    <source>
        <strain evidence="9 10">SSKS-13</strain>
    </source>
</reference>
<comment type="caution">
    <text evidence="9">The sequence shown here is derived from an EMBL/GenBank/DDBJ whole genome shotgun (WGS) entry which is preliminary data.</text>
</comment>
<dbReference type="PANTHER" id="PTHR10578">
    <property type="entry name" value="S -2-HYDROXY-ACID OXIDASE-RELATED"/>
    <property type="match status" value="1"/>
</dbReference>
<gene>
    <name evidence="9" type="ORF">E5222_08100</name>
</gene>
<keyword evidence="10" id="KW-1185">Reference proteome</keyword>
<sequence>MGKKFNYSVRRLSDCQNIADFRELARRRLPFPVFHYIDGAADDEVTKDRNTAAFDDVDLVPHVLAGVEDIDTSITVMGRKSALPLMLSPTALQRLFHWQGERAVAAVAEKFGLWFGISSLASVSIEEIGERFSGPKMLQYYYHKDRGLNAALLEKARLAKFDAVTLTVDTIVSGNRERCKRTGFTTPPKITPASFLSYATKPRWALDYMFREKFELPNLSSHVDAGSNFALSVQDYFNSMLDQSMGWKDAEKLRADWGGTFCLKGIMSVEDARRAADMGCDAIMVSNHGGRQLDGSRSPFDQLDAIVQAVSGRCEVILDGGVRRGSHVLKALATGATAVSGGRLYLYALAAAGEAGVERAVSLLEAEIVRGMKLMGVTRIDQLTPDRLVRRQGPN</sequence>
<accession>A0A4T3EZP5</accession>
<evidence type="ECO:0000256" key="3">
    <source>
        <dbReference type="ARBA" id="ARBA00022643"/>
    </source>
</evidence>
<dbReference type="OrthoDB" id="9770452at2"/>
<dbReference type="PANTHER" id="PTHR10578:SF107">
    <property type="entry name" value="2-HYDROXYACID OXIDASE 1"/>
    <property type="match status" value="1"/>
</dbReference>
<dbReference type="CDD" id="cd02809">
    <property type="entry name" value="alpha_hydroxyacid_oxid_FMN"/>
    <property type="match status" value="1"/>
</dbReference>
<dbReference type="InterPro" id="IPR008259">
    <property type="entry name" value="FMN_hydac_DH_AS"/>
</dbReference>
<evidence type="ECO:0000313" key="9">
    <source>
        <dbReference type="EMBL" id="TIX50239.1"/>
    </source>
</evidence>
<feature type="domain" description="FMN hydroxy acid dehydrogenase" evidence="8">
    <location>
        <begin position="10"/>
        <end position="393"/>
    </location>
</feature>
<dbReference type="Proteomes" id="UP000309389">
    <property type="component" value="Unassembled WGS sequence"/>
</dbReference>
<dbReference type="PIRSF" id="PIRSF000138">
    <property type="entry name" value="Al-hdrx_acd_dh"/>
    <property type="match status" value="1"/>
</dbReference>
<dbReference type="InterPro" id="IPR012133">
    <property type="entry name" value="Alpha-hydoxy_acid_DH_FMN"/>
</dbReference>
<feature type="binding site" evidence="7">
    <location>
        <position position="139"/>
    </location>
    <ligand>
        <name>FMN</name>
        <dbReference type="ChEBI" id="CHEBI:58210"/>
    </ligand>
</feature>
<feature type="active site" description="Proton acceptor" evidence="6">
    <location>
        <position position="288"/>
    </location>
</feature>
<evidence type="ECO:0000256" key="5">
    <source>
        <dbReference type="ARBA" id="ARBA00024042"/>
    </source>
</evidence>
<organism evidence="9 10">
    <name type="scientific">Alteraurantiacibacter aquimixticola</name>
    <dbReference type="NCBI Taxonomy" id="2489173"/>
    <lineage>
        <taxon>Bacteria</taxon>
        <taxon>Pseudomonadati</taxon>
        <taxon>Pseudomonadota</taxon>
        <taxon>Alphaproteobacteria</taxon>
        <taxon>Sphingomonadales</taxon>
        <taxon>Erythrobacteraceae</taxon>
        <taxon>Alteraurantiacibacter</taxon>
    </lineage>
</organism>
<keyword evidence="3 7" id="KW-0288">FMN</keyword>
<dbReference type="PROSITE" id="PS00557">
    <property type="entry name" value="FMN_HYDROXY_ACID_DH_1"/>
    <property type="match status" value="1"/>
</dbReference>
<dbReference type="Pfam" id="PF01070">
    <property type="entry name" value="FMN_dh"/>
    <property type="match status" value="1"/>
</dbReference>